<keyword evidence="4" id="KW-0408">Iron</keyword>
<keyword evidence="2" id="KW-0479">Metal-binding</keyword>
<keyword evidence="6" id="KW-1185">Reference proteome</keyword>
<accession>A0A8H8RIW9</accession>
<evidence type="ECO:0000256" key="1">
    <source>
        <dbReference type="ARBA" id="ARBA00010617"/>
    </source>
</evidence>
<dbReference type="SUPFAM" id="SSF48264">
    <property type="entry name" value="Cytochrome P450"/>
    <property type="match status" value="1"/>
</dbReference>
<dbReference type="GO" id="GO:0004497">
    <property type="term" value="F:monooxygenase activity"/>
    <property type="evidence" value="ECO:0007669"/>
    <property type="project" value="UniProtKB-KW"/>
</dbReference>
<keyword evidence="5" id="KW-0503">Monooxygenase</keyword>
<evidence type="ECO:0000256" key="4">
    <source>
        <dbReference type="ARBA" id="ARBA00023004"/>
    </source>
</evidence>
<sequence length="409" mass="45496">METSISAPTVLTALAATLLFTLTILLLSDLHTQHHLPPGPLPLPFIGNLLLLLNPNRKAHEVFRSLGHTHGPIFTFWHGREPQLVISDPATTASLLEACSAIFSSRPRLVMLSEIYYQGSGLFTQAYGREWTQRRKLMTHALRPALLKGYGERQDAEGSRLVAELAAGVEWKQAFERYAATAWCVRKKAQVQNFLHLAVPGRYWAETFPALIYMPDFLAPWKKAARRMGDDDAALNRRLVEDVRAQGDGAGDSLTKTLLAMDAEKEVSGRAFTQIPGALFSAGLDTTMSALSTFLLALLTHPHILSFARSEIDTVIGRTRAPVLEDEPALPYITALVREVLRWRPVTPFGIPHASTARFEWNGYVIPKGTVVLASHWNISMNAEYYPLPELFEPSRFSQWRASAFQAGV</sequence>
<dbReference type="EMBL" id="QGMJ01000507">
    <property type="protein sequence ID" value="TVY35606.1"/>
    <property type="molecule type" value="Genomic_DNA"/>
</dbReference>
<gene>
    <name evidence="5" type="primary">patI_8</name>
    <name evidence="5" type="ORF">LSUB1_G005104</name>
</gene>
<dbReference type="PRINTS" id="PR00463">
    <property type="entry name" value="EP450I"/>
</dbReference>
<evidence type="ECO:0000256" key="2">
    <source>
        <dbReference type="ARBA" id="ARBA00022723"/>
    </source>
</evidence>
<dbReference type="InterPro" id="IPR001128">
    <property type="entry name" value="Cyt_P450"/>
</dbReference>
<dbReference type="PANTHER" id="PTHR46300:SF4">
    <property type="entry name" value="CYTOCHROME P450 98A3"/>
    <property type="match status" value="1"/>
</dbReference>
<dbReference type="AlphaFoldDB" id="A0A8H8RIW9"/>
<keyword evidence="3" id="KW-0560">Oxidoreductase</keyword>
<dbReference type="InterPro" id="IPR050364">
    <property type="entry name" value="Cytochrome_P450_fung"/>
</dbReference>
<dbReference type="OrthoDB" id="1470350at2759"/>
<protein>
    <submittedName>
        <fullName evidence="5">Cytochrome P450 monooxygenase</fullName>
    </submittedName>
</protein>
<reference evidence="5 6" key="1">
    <citation type="submission" date="2018-05" db="EMBL/GenBank/DDBJ databases">
        <title>Genome sequencing and assembly of the regulated plant pathogen Lachnellula willkommii and related sister species for the development of diagnostic species identification markers.</title>
        <authorList>
            <person name="Giroux E."/>
            <person name="Bilodeau G."/>
        </authorList>
    </citation>
    <scope>NUCLEOTIDE SEQUENCE [LARGE SCALE GENOMIC DNA]</scope>
    <source>
        <strain evidence="5 6">CBS 197.66</strain>
    </source>
</reference>
<dbReference type="Gene3D" id="1.10.630.10">
    <property type="entry name" value="Cytochrome P450"/>
    <property type="match status" value="1"/>
</dbReference>
<dbReference type="GO" id="GO:0016705">
    <property type="term" value="F:oxidoreductase activity, acting on paired donors, with incorporation or reduction of molecular oxygen"/>
    <property type="evidence" value="ECO:0007669"/>
    <property type="project" value="InterPro"/>
</dbReference>
<dbReference type="InterPro" id="IPR036396">
    <property type="entry name" value="Cyt_P450_sf"/>
</dbReference>
<dbReference type="PANTHER" id="PTHR46300">
    <property type="entry name" value="P450, PUTATIVE (EUROFUNG)-RELATED-RELATED"/>
    <property type="match status" value="1"/>
</dbReference>
<name>A0A8H8RIW9_9HELO</name>
<dbReference type="Pfam" id="PF00067">
    <property type="entry name" value="p450"/>
    <property type="match status" value="2"/>
</dbReference>
<organism evidence="5 6">
    <name type="scientific">Lachnellula subtilissima</name>
    <dbReference type="NCBI Taxonomy" id="602034"/>
    <lineage>
        <taxon>Eukaryota</taxon>
        <taxon>Fungi</taxon>
        <taxon>Dikarya</taxon>
        <taxon>Ascomycota</taxon>
        <taxon>Pezizomycotina</taxon>
        <taxon>Leotiomycetes</taxon>
        <taxon>Helotiales</taxon>
        <taxon>Lachnaceae</taxon>
        <taxon>Lachnellula</taxon>
    </lineage>
</organism>
<dbReference type="GO" id="GO:0005506">
    <property type="term" value="F:iron ion binding"/>
    <property type="evidence" value="ECO:0007669"/>
    <property type="project" value="InterPro"/>
</dbReference>
<evidence type="ECO:0000313" key="5">
    <source>
        <dbReference type="EMBL" id="TVY35606.1"/>
    </source>
</evidence>
<evidence type="ECO:0000256" key="3">
    <source>
        <dbReference type="ARBA" id="ARBA00023002"/>
    </source>
</evidence>
<dbReference type="InterPro" id="IPR002401">
    <property type="entry name" value="Cyt_P450_E_grp-I"/>
</dbReference>
<proteinExistence type="inferred from homology"/>
<comment type="similarity">
    <text evidence="1">Belongs to the cytochrome P450 family.</text>
</comment>
<comment type="caution">
    <text evidence="5">The sequence shown here is derived from an EMBL/GenBank/DDBJ whole genome shotgun (WGS) entry which is preliminary data.</text>
</comment>
<dbReference type="Proteomes" id="UP000462212">
    <property type="component" value="Unassembled WGS sequence"/>
</dbReference>
<dbReference type="GO" id="GO:0020037">
    <property type="term" value="F:heme binding"/>
    <property type="evidence" value="ECO:0007669"/>
    <property type="project" value="InterPro"/>
</dbReference>
<evidence type="ECO:0000313" key="6">
    <source>
        <dbReference type="Proteomes" id="UP000462212"/>
    </source>
</evidence>